<feature type="compositionally biased region" description="Low complexity" evidence="1">
    <location>
        <begin position="273"/>
        <end position="293"/>
    </location>
</feature>
<dbReference type="Proteomes" id="UP000727407">
    <property type="component" value="Unassembled WGS sequence"/>
</dbReference>
<feature type="region of interest" description="Disordered" evidence="1">
    <location>
        <begin position="209"/>
        <end position="319"/>
    </location>
</feature>
<name>A0A8J4WXV7_CLAMG</name>
<dbReference type="EMBL" id="QNUK01000295">
    <property type="protein sequence ID" value="KAF5896024.1"/>
    <property type="molecule type" value="Genomic_DNA"/>
</dbReference>
<evidence type="ECO:0000256" key="1">
    <source>
        <dbReference type="SAM" id="MobiDB-lite"/>
    </source>
</evidence>
<feature type="region of interest" description="Disordered" evidence="1">
    <location>
        <begin position="153"/>
        <end position="179"/>
    </location>
</feature>
<dbReference type="OrthoDB" id="8964816at2759"/>
<dbReference type="AlphaFoldDB" id="A0A8J4WXV7"/>
<protein>
    <submittedName>
        <fullName evidence="2">Golgin subfamily A member 5-like</fullName>
    </submittedName>
</protein>
<feature type="compositionally biased region" description="Polar residues" evidence="1">
    <location>
        <begin position="209"/>
        <end position="221"/>
    </location>
</feature>
<proteinExistence type="predicted"/>
<feature type="compositionally biased region" description="Polar residues" evidence="1">
    <location>
        <begin position="244"/>
        <end position="256"/>
    </location>
</feature>
<feature type="compositionally biased region" description="Basic and acidic residues" evidence="1">
    <location>
        <begin position="226"/>
        <end position="242"/>
    </location>
</feature>
<feature type="compositionally biased region" description="Basic and acidic residues" evidence="1">
    <location>
        <begin position="257"/>
        <end position="271"/>
    </location>
</feature>
<reference evidence="2" key="1">
    <citation type="submission" date="2020-07" db="EMBL/GenBank/DDBJ databases">
        <title>Clarias magur genome sequencing, assembly and annotation.</title>
        <authorList>
            <person name="Kushwaha B."/>
            <person name="Kumar R."/>
            <person name="Das P."/>
            <person name="Joshi C.G."/>
            <person name="Kumar D."/>
            <person name="Nagpure N.S."/>
            <person name="Pandey M."/>
            <person name="Agarwal S."/>
            <person name="Srivastava S."/>
            <person name="Singh M."/>
            <person name="Sahoo L."/>
            <person name="Jayasankar P."/>
            <person name="Meher P.K."/>
            <person name="Koringa P.G."/>
            <person name="Iquebal M.A."/>
            <person name="Das S.P."/>
            <person name="Bit A."/>
            <person name="Patnaik S."/>
            <person name="Patel N."/>
            <person name="Shah T.M."/>
            <person name="Hinsu A."/>
            <person name="Jena J.K."/>
        </authorList>
    </citation>
    <scope>NUCLEOTIDE SEQUENCE</scope>
    <source>
        <strain evidence="2">CIFAMagur01</strain>
        <tissue evidence="2">Testis</tissue>
    </source>
</reference>
<keyword evidence="3" id="KW-1185">Reference proteome</keyword>
<evidence type="ECO:0000313" key="3">
    <source>
        <dbReference type="Proteomes" id="UP000727407"/>
    </source>
</evidence>
<sequence>MVQTGIKKNSGLSGALRPEANIFQDEASGIVNFDLKDSALSVHHDKRKQQQFGHSQQQLQVLELGLRKSSLHRCQSKSVEGLLQSVGQERNPRPHQRLQKLYKTTSLGQNLAVNNKSAATVNMPRPKRATSSIQLPSKGILKNKDEAQKHGNFRKAKSMEALSTKGHGTGSHKQRSVEPLRDTFVKEKLEFSAFLDEITRQVISPSRLSSFRINPHTTPTSRKLPHKDQRQPAKASNHEPVHFQKSSRQHNIQPRTPNHEKGRNHGHRCETESAPQQHQPQSSQEKQQSTPKSFTATSPKQYHRKNSQVLTEGNSTSPESILQDKYYQAKGQWGYNGGYGIYRELNTEHKASSLPAELGNGFTTSSTMTASNLEKFSKNKYKDYRQLHRGTRWMG</sequence>
<comment type="caution">
    <text evidence="2">The sequence shown here is derived from an EMBL/GenBank/DDBJ whole genome shotgun (WGS) entry which is preliminary data.</text>
</comment>
<accession>A0A8J4WXV7</accession>
<feature type="compositionally biased region" description="Polar residues" evidence="1">
    <location>
        <begin position="307"/>
        <end position="319"/>
    </location>
</feature>
<organism evidence="2 3">
    <name type="scientific">Clarias magur</name>
    <name type="common">Asian catfish</name>
    <name type="synonym">Macropteronotus magur</name>
    <dbReference type="NCBI Taxonomy" id="1594786"/>
    <lineage>
        <taxon>Eukaryota</taxon>
        <taxon>Metazoa</taxon>
        <taxon>Chordata</taxon>
        <taxon>Craniata</taxon>
        <taxon>Vertebrata</taxon>
        <taxon>Euteleostomi</taxon>
        <taxon>Actinopterygii</taxon>
        <taxon>Neopterygii</taxon>
        <taxon>Teleostei</taxon>
        <taxon>Ostariophysi</taxon>
        <taxon>Siluriformes</taxon>
        <taxon>Clariidae</taxon>
        <taxon>Clarias</taxon>
    </lineage>
</organism>
<gene>
    <name evidence="2" type="ORF">DAT39_014277</name>
</gene>
<evidence type="ECO:0000313" key="2">
    <source>
        <dbReference type="EMBL" id="KAF5896024.1"/>
    </source>
</evidence>